<dbReference type="Gene3D" id="1.20.1250.20">
    <property type="entry name" value="MFS general substrate transporter like domains"/>
    <property type="match status" value="1"/>
</dbReference>
<evidence type="ECO:0000256" key="6">
    <source>
        <dbReference type="SAM" id="Phobius"/>
    </source>
</evidence>
<feature type="transmembrane region" description="Helical" evidence="6">
    <location>
        <begin position="109"/>
        <end position="128"/>
    </location>
</feature>
<dbReference type="Pfam" id="PF00083">
    <property type="entry name" value="Sugar_tr"/>
    <property type="match status" value="2"/>
</dbReference>
<feature type="coiled-coil region" evidence="5">
    <location>
        <begin position="226"/>
        <end position="253"/>
    </location>
</feature>
<feature type="domain" description="Major facilitator superfamily (MFS) profile" evidence="7">
    <location>
        <begin position="35"/>
        <end position="501"/>
    </location>
</feature>
<dbReference type="InterPro" id="IPR050549">
    <property type="entry name" value="MFS_Trehalose_Transporter"/>
</dbReference>
<dbReference type="PANTHER" id="PTHR48021:SF32">
    <property type="entry name" value="FACILITATED TREHALOSE TRANSPORTER TRET1-2 HOMOLOG-LIKE PROTEIN"/>
    <property type="match status" value="1"/>
</dbReference>
<feature type="transmembrane region" description="Helical" evidence="6">
    <location>
        <begin position="44"/>
        <end position="66"/>
    </location>
</feature>
<feature type="transmembrane region" description="Helical" evidence="6">
    <location>
        <begin position="413"/>
        <end position="435"/>
    </location>
</feature>
<dbReference type="InterPro" id="IPR036259">
    <property type="entry name" value="MFS_trans_sf"/>
</dbReference>
<feature type="transmembrane region" description="Helical" evidence="6">
    <location>
        <begin position="353"/>
        <end position="371"/>
    </location>
</feature>
<feature type="transmembrane region" description="Helical" evidence="6">
    <location>
        <begin position="196"/>
        <end position="215"/>
    </location>
</feature>
<dbReference type="GO" id="GO:0016020">
    <property type="term" value="C:membrane"/>
    <property type="evidence" value="ECO:0007669"/>
    <property type="project" value="UniProtKB-SubCell"/>
</dbReference>
<reference evidence="8" key="1">
    <citation type="submission" date="2021-12" db="EMBL/GenBank/DDBJ databases">
        <authorList>
            <person name="King R."/>
        </authorList>
    </citation>
    <scope>NUCLEOTIDE SEQUENCE</scope>
</reference>
<name>A0A9P0AHE1_BEMTA</name>
<comment type="subcellular location">
    <subcellularLocation>
        <location evidence="1">Membrane</location>
        <topology evidence="1">Multi-pass membrane protein</topology>
    </subcellularLocation>
</comment>
<dbReference type="AlphaFoldDB" id="A0A9P0AHE1"/>
<keyword evidence="5" id="KW-0175">Coiled coil</keyword>
<dbReference type="SUPFAM" id="SSF103473">
    <property type="entry name" value="MFS general substrate transporter"/>
    <property type="match status" value="1"/>
</dbReference>
<dbReference type="PANTHER" id="PTHR48021">
    <property type="match status" value="1"/>
</dbReference>
<evidence type="ECO:0000313" key="9">
    <source>
        <dbReference type="Proteomes" id="UP001152759"/>
    </source>
</evidence>
<accession>A0A9P0AHE1</accession>
<evidence type="ECO:0000256" key="2">
    <source>
        <dbReference type="ARBA" id="ARBA00022692"/>
    </source>
</evidence>
<dbReference type="EMBL" id="OU963868">
    <property type="protein sequence ID" value="CAH0392916.1"/>
    <property type="molecule type" value="Genomic_DNA"/>
</dbReference>
<evidence type="ECO:0000256" key="4">
    <source>
        <dbReference type="ARBA" id="ARBA00023136"/>
    </source>
</evidence>
<protein>
    <recommendedName>
        <fullName evidence="7">Major facilitator superfamily (MFS) profile domain-containing protein</fullName>
    </recommendedName>
</protein>
<feature type="transmembrane region" description="Helical" evidence="6">
    <location>
        <begin position="473"/>
        <end position="496"/>
    </location>
</feature>
<evidence type="ECO:0000256" key="3">
    <source>
        <dbReference type="ARBA" id="ARBA00022989"/>
    </source>
</evidence>
<dbReference type="GO" id="GO:0022857">
    <property type="term" value="F:transmembrane transporter activity"/>
    <property type="evidence" value="ECO:0007669"/>
    <property type="project" value="InterPro"/>
</dbReference>
<evidence type="ECO:0000313" key="8">
    <source>
        <dbReference type="EMBL" id="CAH0392916.1"/>
    </source>
</evidence>
<dbReference type="InterPro" id="IPR020846">
    <property type="entry name" value="MFS_dom"/>
</dbReference>
<dbReference type="PROSITE" id="PS00216">
    <property type="entry name" value="SUGAR_TRANSPORT_1"/>
    <property type="match status" value="1"/>
</dbReference>
<evidence type="ECO:0000256" key="5">
    <source>
        <dbReference type="SAM" id="Coils"/>
    </source>
</evidence>
<evidence type="ECO:0000256" key="1">
    <source>
        <dbReference type="ARBA" id="ARBA00004141"/>
    </source>
</evidence>
<feature type="transmembrane region" description="Helical" evidence="6">
    <location>
        <begin position="134"/>
        <end position="157"/>
    </location>
</feature>
<dbReference type="InterPro" id="IPR005829">
    <property type="entry name" value="Sugar_transporter_CS"/>
</dbReference>
<proteinExistence type="predicted"/>
<feature type="transmembrane region" description="Helical" evidence="6">
    <location>
        <begin position="169"/>
        <end position="190"/>
    </location>
</feature>
<organism evidence="8 9">
    <name type="scientific">Bemisia tabaci</name>
    <name type="common">Sweetpotato whitefly</name>
    <name type="synonym">Aleurodes tabaci</name>
    <dbReference type="NCBI Taxonomy" id="7038"/>
    <lineage>
        <taxon>Eukaryota</taxon>
        <taxon>Metazoa</taxon>
        <taxon>Ecdysozoa</taxon>
        <taxon>Arthropoda</taxon>
        <taxon>Hexapoda</taxon>
        <taxon>Insecta</taxon>
        <taxon>Pterygota</taxon>
        <taxon>Neoptera</taxon>
        <taxon>Paraneoptera</taxon>
        <taxon>Hemiptera</taxon>
        <taxon>Sternorrhyncha</taxon>
        <taxon>Aleyrodoidea</taxon>
        <taxon>Aleyrodidae</taxon>
        <taxon>Aleyrodinae</taxon>
        <taxon>Bemisia</taxon>
    </lineage>
</organism>
<keyword evidence="2 6" id="KW-0812">Transmembrane</keyword>
<gene>
    <name evidence="8" type="ORF">BEMITA_LOCUS11376</name>
</gene>
<sequence>MEYDNECTSLRHEENSARIVKGAAEKNGAVTSDHTWRDGFYQGFVSLVALSMLIHPGVGMGFSTILHPQIKHLVSDEQNSWIASLVAFGTPVGALSSGPLMDKFGRRSTCILTCGVAIASWSALVFMPPEFSLLLLYIARILSGVAGGLTSAGVVYVSEVTNKYWRSVFLGLASVLLSTGVLLVTSVGYWMHWKSFSVFCLAIAVLNLLLLLTIPESPHWLIRTRPEKAKRALMRLNKNIESFEEEWQSLDEQFRKKQKAQMEGTPRPSLSSRQVYVPFLIMGVTFTMQQLCGVYPIIFYALEVFQAITGDSGEIPSANSTDPSTETTTLASLIGNSTLMATDGSRQDLKVKSLIGVGLIRFVMSILAVSLSRTIGRRPLLLSSCAGSAISGFAFSLYFFGCFGQEVNDLVSMSLVLVFLLFSSYGLLVIPWAQIGELIPSSHRAKGGSYLISYAYFLMFLVVKVFPFTMETFGVGGLFMFFSIILTLEGFFVYFYMPETLGKTFLEIEKYFATGVDSDGKGARSKWPIDKV</sequence>
<keyword evidence="4 6" id="KW-0472">Membrane</keyword>
<evidence type="ECO:0000259" key="7">
    <source>
        <dbReference type="PROSITE" id="PS50850"/>
    </source>
</evidence>
<dbReference type="PROSITE" id="PS50850">
    <property type="entry name" value="MFS"/>
    <property type="match status" value="1"/>
</dbReference>
<feature type="transmembrane region" description="Helical" evidence="6">
    <location>
        <begin position="275"/>
        <end position="302"/>
    </location>
</feature>
<feature type="transmembrane region" description="Helical" evidence="6">
    <location>
        <begin position="447"/>
        <end position="467"/>
    </location>
</feature>
<dbReference type="InterPro" id="IPR005828">
    <property type="entry name" value="MFS_sugar_transport-like"/>
</dbReference>
<keyword evidence="9" id="KW-1185">Reference proteome</keyword>
<keyword evidence="3 6" id="KW-1133">Transmembrane helix</keyword>
<feature type="transmembrane region" description="Helical" evidence="6">
    <location>
        <begin position="78"/>
        <end position="97"/>
    </location>
</feature>
<feature type="transmembrane region" description="Helical" evidence="6">
    <location>
        <begin position="380"/>
        <end position="401"/>
    </location>
</feature>
<dbReference type="Proteomes" id="UP001152759">
    <property type="component" value="Chromosome 7"/>
</dbReference>